<dbReference type="PANTHER" id="PTHR43033">
    <property type="entry name" value="TRNA(ILE)-LYSIDINE SYNTHASE-RELATED"/>
    <property type="match status" value="1"/>
</dbReference>
<gene>
    <name evidence="8 10" type="primary">tilS</name>
    <name evidence="10" type="ORF">ACFQ22_00350</name>
</gene>
<keyword evidence="11" id="KW-1185">Reference proteome</keyword>
<dbReference type="Pfam" id="PF11734">
    <property type="entry name" value="TilS_C"/>
    <property type="match status" value="1"/>
</dbReference>
<sequence>MAQHDWWQAGQPIVVAVSTGVDSMVLLALLEHLSQRRPQVIVAYVDHCLRHQSRQETIFLENYCRAHHLKLAKKSWQPKDHPRHGIEAAARHFRYQFFREVLKANQSTILLTAHHGDDLAETMLMKLVRGGQLDSLIGIDEVRQTSFGQLIRPLLTFSKNDLRQFASTNQLRWFEDETNQDLAIQRNRFRHQILPKLKAENPKMLDHFINYSQQLKSMITVNHELLAPIADKVVVSFTADQRLVADLSKLIGYSNQVQLNLIRYLLEHWLKIDNIGLNQLAQLQHLLANAQKPQGKLNFPNHWQVIKRYQQLIIEKKVDKPIIKSKIGSRFMVILDRWYSLSNGSKFGVFTSKVVADHYQVTPLILLEQQFPLSVRYWHPGDRLRLKNGGHQKVNRLMINAKLPSEQRLKTQLLVTDDGDILAVLGLKSAFLPTKQGKRVYLVEQRTQSTSERKGINNE</sequence>
<evidence type="ECO:0000256" key="5">
    <source>
        <dbReference type="ARBA" id="ARBA00022741"/>
    </source>
</evidence>
<dbReference type="EC" id="6.3.4.19" evidence="8"/>
<dbReference type="GO" id="GO:0032267">
    <property type="term" value="F:tRNA(Ile)-lysidine synthase activity"/>
    <property type="evidence" value="ECO:0007669"/>
    <property type="project" value="UniProtKB-EC"/>
</dbReference>
<dbReference type="InterPro" id="IPR012795">
    <property type="entry name" value="tRNA_Ile_lys_synt_N"/>
</dbReference>
<dbReference type="InterPro" id="IPR012094">
    <property type="entry name" value="tRNA_Ile_lys_synt"/>
</dbReference>
<comment type="catalytic activity">
    <reaction evidence="7 8">
        <text>cytidine(34) in tRNA(Ile2) + L-lysine + ATP = lysidine(34) in tRNA(Ile2) + AMP + diphosphate + H(+)</text>
        <dbReference type="Rhea" id="RHEA:43744"/>
        <dbReference type="Rhea" id="RHEA-COMP:10625"/>
        <dbReference type="Rhea" id="RHEA-COMP:10670"/>
        <dbReference type="ChEBI" id="CHEBI:15378"/>
        <dbReference type="ChEBI" id="CHEBI:30616"/>
        <dbReference type="ChEBI" id="CHEBI:32551"/>
        <dbReference type="ChEBI" id="CHEBI:33019"/>
        <dbReference type="ChEBI" id="CHEBI:82748"/>
        <dbReference type="ChEBI" id="CHEBI:83665"/>
        <dbReference type="ChEBI" id="CHEBI:456215"/>
        <dbReference type="EC" id="6.3.4.19"/>
    </reaction>
</comment>
<accession>A0ABW3PHH1</accession>
<keyword evidence="6" id="KW-0067">ATP-binding</keyword>
<keyword evidence="2 8" id="KW-0963">Cytoplasm</keyword>
<dbReference type="SMART" id="SM00977">
    <property type="entry name" value="TilS_C"/>
    <property type="match status" value="1"/>
</dbReference>
<dbReference type="SUPFAM" id="SSF52402">
    <property type="entry name" value="Adenine nucleotide alpha hydrolases-like"/>
    <property type="match status" value="1"/>
</dbReference>
<comment type="caution">
    <text evidence="10">The sequence shown here is derived from an EMBL/GenBank/DDBJ whole genome shotgun (WGS) entry which is preliminary data.</text>
</comment>
<dbReference type="InterPro" id="IPR011063">
    <property type="entry name" value="TilS/TtcA_N"/>
</dbReference>
<evidence type="ECO:0000313" key="11">
    <source>
        <dbReference type="Proteomes" id="UP001597156"/>
    </source>
</evidence>
<dbReference type="Pfam" id="PF09179">
    <property type="entry name" value="TilS"/>
    <property type="match status" value="1"/>
</dbReference>
<name>A0ABW3PHH1_9LACO</name>
<evidence type="ECO:0000313" key="10">
    <source>
        <dbReference type="EMBL" id="MFD1123815.1"/>
    </source>
</evidence>
<evidence type="ECO:0000256" key="7">
    <source>
        <dbReference type="ARBA" id="ARBA00048539"/>
    </source>
</evidence>
<comment type="caution">
    <text evidence="8">Lacks conserved residue(s) required for the propagation of feature annotation.</text>
</comment>
<evidence type="ECO:0000259" key="9">
    <source>
        <dbReference type="SMART" id="SM00977"/>
    </source>
</evidence>
<proteinExistence type="inferred from homology"/>
<evidence type="ECO:0000256" key="2">
    <source>
        <dbReference type="ARBA" id="ARBA00022490"/>
    </source>
</evidence>
<evidence type="ECO:0000256" key="6">
    <source>
        <dbReference type="ARBA" id="ARBA00022840"/>
    </source>
</evidence>
<dbReference type="CDD" id="cd01992">
    <property type="entry name" value="TilS_N"/>
    <property type="match status" value="1"/>
</dbReference>
<dbReference type="Pfam" id="PF01171">
    <property type="entry name" value="ATP_bind_3"/>
    <property type="match status" value="1"/>
</dbReference>
<dbReference type="NCBIfam" id="TIGR02432">
    <property type="entry name" value="lysidine_TilS_N"/>
    <property type="match status" value="1"/>
</dbReference>
<protein>
    <recommendedName>
        <fullName evidence="8">tRNA(Ile)-lysidine synthase</fullName>
        <ecNumber evidence="8">6.3.4.19</ecNumber>
    </recommendedName>
    <alternativeName>
        <fullName evidence="8">tRNA(Ile)-2-lysyl-cytidine synthase</fullName>
    </alternativeName>
    <alternativeName>
        <fullName evidence="8">tRNA(Ile)-lysidine synthetase</fullName>
    </alternativeName>
</protein>
<dbReference type="Proteomes" id="UP001597156">
    <property type="component" value="Unassembled WGS sequence"/>
</dbReference>
<keyword evidence="5" id="KW-0547">Nucleotide-binding</keyword>
<dbReference type="HAMAP" id="MF_01161">
    <property type="entry name" value="tRNA_Ile_lys_synt"/>
    <property type="match status" value="1"/>
</dbReference>
<evidence type="ECO:0000256" key="3">
    <source>
        <dbReference type="ARBA" id="ARBA00022598"/>
    </source>
</evidence>
<dbReference type="InterPro" id="IPR012796">
    <property type="entry name" value="Lysidine-tRNA-synth_C"/>
</dbReference>
<evidence type="ECO:0000256" key="8">
    <source>
        <dbReference type="HAMAP-Rule" id="MF_01161"/>
    </source>
</evidence>
<feature type="domain" description="Lysidine-tRNA(Ile) synthetase C-terminal" evidence="9">
    <location>
        <begin position="373"/>
        <end position="444"/>
    </location>
</feature>
<dbReference type="NCBIfam" id="TIGR02433">
    <property type="entry name" value="lysidine_TilS_C"/>
    <property type="match status" value="1"/>
</dbReference>
<evidence type="ECO:0000256" key="4">
    <source>
        <dbReference type="ARBA" id="ARBA00022694"/>
    </source>
</evidence>
<dbReference type="PANTHER" id="PTHR43033:SF1">
    <property type="entry name" value="TRNA(ILE)-LYSIDINE SYNTHASE-RELATED"/>
    <property type="match status" value="1"/>
</dbReference>
<reference evidence="11" key="1">
    <citation type="journal article" date="2019" name="Int. J. Syst. Evol. Microbiol.">
        <title>The Global Catalogue of Microorganisms (GCM) 10K type strain sequencing project: providing services to taxonomists for standard genome sequencing and annotation.</title>
        <authorList>
            <consortium name="The Broad Institute Genomics Platform"/>
            <consortium name="The Broad Institute Genome Sequencing Center for Infectious Disease"/>
            <person name="Wu L."/>
            <person name="Ma J."/>
        </authorList>
    </citation>
    <scope>NUCLEOTIDE SEQUENCE [LARGE SCALE GENOMIC DNA]</scope>
    <source>
        <strain evidence="11">CCUG 71848</strain>
    </source>
</reference>
<dbReference type="InterPro" id="IPR014729">
    <property type="entry name" value="Rossmann-like_a/b/a_fold"/>
</dbReference>
<organism evidence="10 11">
    <name type="scientific">Lentilactobacillus raoultii</name>
    <dbReference type="NCBI Taxonomy" id="1987503"/>
    <lineage>
        <taxon>Bacteria</taxon>
        <taxon>Bacillati</taxon>
        <taxon>Bacillota</taxon>
        <taxon>Bacilli</taxon>
        <taxon>Lactobacillales</taxon>
        <taxon>Lactobacillaceae</taxon>
        <taxon>Lentilactobacillus</taxon>
    </lineage>
</organism>
<dbReference type="EMBL" id="JBHTLH010000001">
    <property type="protein sequence ID" value="MFD1123815.1"/>
    <property type="molecule type" value="Genomic_DNA"/>
</dbReference>
<comment type="subcellular location">
    <subcellularLocation>
        <location evidence="1 8">Cytoplasm</location>
    </subcellularLocation>
</comment>
<dbReference type="RefSeq" id="WP_225419162.1">
    <property type="nucleotide sequence ID" value="NZ_JBHTLH010000001.1"/>
</dbReference>
<dbReference type="SUPFAM" id="SSF56037">
    <property type="entry name" value="PheT/TilS domain"/>
    <property type="match status" value="1"/>
</dbReference>
<keyword evidence="4 8" id="KW-0819">tRNA processing</keyword>
<dbReference type="Gene3D" id="3.40.50.620">
    <property type="entry name" value="HUPs"/>
    <property type="match status" value="1"/>
</dbReference>
<evidence type="ECO:0000256" key="1">
    <source>
        <dbReference type="ARBA" id="ARBA00004496"/>
    </source>
</evidence>
<dbReference type="InterPro" id="IPR015262">
    <property type="entry name" value="tRNA_Ile_lys_synt_subst-bd"/>
</dbReference>
<keyword evidence="3 8" id="KW-0436">Ligase</keyword>
<comment type="function">
    <text evidence="8">Ligates lysine onto the cytidine present at position 34 of the AUA codon-specific tRNA(Ile) that contains the anticodon CAU, in an ATP-dependent manner. Cytidine is converted to lysidine, thus changing the amino acid specificity of the tRNA from methionine to isoleucine.</text>
</comment>
<comment type="similarity">
    <text evidence="8">Belongs to the tRNA(Ile)-lysidine synthase family.</text>
</comment>